<keyword evidence="1" id="KW-1133">Transmembrane helix</keyword>
<proteinExistence type="predicted"/>
<keyword evidence="1" id="KW-0472">Membrane</keyword>
<feature type="transmembrane region" description="Helical" evidence="1">
    <location>
        <begin position="67"/>
        <end position="83"/>
    </location>
</feature>
<name>A0ABW2NSN4_9BACL</name>
<comment type="caution">
    <text evidence="2">The sequence shown here is derived from an EMBL/GenBank/DDBJ whole genome shotgun (WGS) entry which is preliminary data.</text>
</comment>
<feature type="transmembrane region" description="Helical" evidence="1">
    <location>
        <begin position="128"/>
        <end position="146"/>
    </location>
</feature>
<dbReference type="RefSeq" id="WP_379750147.1">
    <property type="nucleotide sequence ID" value="NZ_JBHTCP010000044.1"/>
</dbReference>
<accession>A0ABW2NSN4</accession>
<dbReference type="Proteomes" id="UP001596549">
    <property type="component" value="Unassembled WGS sequence"/>
</dbReference>
<evidence type="ECO:0000256" key="1">
    <source>
        <dbReference type="SAM" id="Phobius"/>
    </source>
</evidence>
<gene>
    <name evidence="2" type="ORF">ACFQPF_12885</name>
</gene>
<evidence type="ECO:0000313" key="3">
    <source>
        <dbReference type="Proteomes" id="UP001596549"/>
    </source>
</evidence>
<reference evidence="3" key="1">
    <citation type="journal article" date="2019" name="Int. J. Syst. Evol. Microbiol.">
        <title>The Global Catalogue of Microorganisms (GCM) 10K type strain sequencing project: providing services to taxonomists for standard genome sequencing and annotation.</title>
        <authorList>
            <consortium name="The Broad Institute Genomics Platform"/>
            <consortium name="The Broad Institute Genome Sequencing Center for Infectious Disease"/>
            <person name="Wu L."/>
            <person name="Ma J."/>
        </authorList>
    </citation>
    <scope>NUCLEOTIDE SEQUENCE [LARGE SCALE GENOMIC DNA]</scope>
    <source>
        <strain evidence="3">NBRC 106396</strain>
    </source>
</reference>
<protein>
    <submittedName>
        <fullName evidence="2">Uncharacterized protein</fullName>
    </submittedName>
</protein>
<organism evidence="2 3">
    <name type="scientific">Fictibacillus iocasae</name>
    <dbReference type="NCBI Taxonomy" id="2715437"/>
    <lineage>
        <taxon>Bacteria</taxon>
        <taxon>Bacillati</taxon>
        <taxon>Bacillota</taxon>
        <taxon>Bacilli</taxon>
        <taxon>Bacillales</taxon>
        <taxon>Fictibacillaceae</taxon>
        <taxon>Fictibacillus</taxon>
    </lineage>
</organism>
<feature type="transmembrane region" description="Helical" evidence="1">
    <location>
        <begin position="90"/>
        <end position="108"/>
    </location>
</feature>
<feature type="transmembrane region" description="Helical" evidence="1">
    <location>
        <begin position="6"/>
        <end position="27"/>
    </location>
</feature>
<feature type="transmembrane region" description="Helical" evidence="1">
    <location>
        <begin position="39"/>
        <end position="61"/>
    </location>
</feature>
<dbReference type="EMBL" id="JBHTCP010000044">
    <property type="protein sequence ID" value="MFC7372566.1"/>
    <property type="molecule type" value="Genomic_DNA"/>
</dbReference>
<sequence length="155" mass="18550">MFIAQIFFTLFGFFGYYAWFVYYFGIFYENLNNHAPIKIATFMLLMLYSFLTYTRFFLGYYQDLTDFDTGYPGYILTILFLYLSREWNKIIGVIFSLIIVLMTIYYVFTPSSNSEELHYQMFNLTIPNTIMLLLNIILLFTADTLVKPRKEQLNK</sequence>
<evidence type="ECO:0000313" key="2">
    <source>
        <dbReference type="EMBL" id="MFC7372566.1"/>
    </source>
</evidence>
<keyword evidence="1" id="KW-0812">Transmembrane</keyword>
<keyword evidence="3" id="KW-1185">Reference proteome</keyword>